<sequence>MSFQQIEAFYWVVVLGSFAAAADHLYVTQSTISMRIKELEKHLGVELFDRSSRVAQPTATGLELMQYARKLLGLNTELKQKIMSAKAFTGQIRIGVAEVVSLTWLPKFIEAVSTTFPRVRLEIDQMLTADLVSHLRKGALDLILAPGREPESGLNTASLGSVQFSWMASPKLGLGGAKRTAQEISEQAVIGLARQSYHHGTIEDWFRKGHAYSYYQVRCTSMLVAASMVSSGVGCAYLPINCFSHEIEAGRLELIDTSIEPQVGFIAAMSADEMAPLVFRIADLAVQASNFPNKKLAALSE</sequence>
<evidence type="ECO:0000313" key="7">
    <source>
        <dbReference type="Proteomes" id="UP000253628"/>
    </source>
</evidence>
<name>A0A366HIB1_9BURK</name>
<evidence type="ECO:0000313" key="6">
    <source>
        <dbReference type="EMBL" id="RBP41737.1"/>
    </source>
</evidence>
<organism evidence="6 7">
    <name type="scientific">Eoetvoesiella caeni</name>
    <dbReference type="NCBI Taxonomy" id="645616"/>
    <lineage>
        <taxon>Bacteria</taxon>
        <taxon>Pseudomonadati</taxon>
        <taxon>Pseudomonadota</taxon>
        <taxon>Betaproteobacteria</taxon>
        <taxon>Burkholderiales</taxon>
        <taxon>Alcaligenaceae</taxon>
        <taxon>Eoetvoesiella</taxon>
    </lineage>
</organism>
<evidence type="ECO:0000256" key="3">
    <source>
        <dbReference type="ARBA" id="ARBA00023125"/>
    </source>
</evidence>
<keyword evidence="4" id="KW-0804">Transcription</keyword>
<proteinExistence type="inferred from homology"/>
<accession>A0A366HIB1</accession>
<dbReference type="FunFam" id="1.10.10.10:FF:000001">
    <property type="entry name" value="LysR family transcriptional regulator"/>
    <property type="match status" value="1"/>
</dbReference>
<dbReference type="RefSeq" id="WP_170139825.1">
    <property type="nucleotide sequence ID" value="NZ_JACCEU010000002.1"/>
</dbReference>
<dbReference type="EMBL" id="QNRQ01000002">
    <property type="protein sequence ID" value="RBP41737.1"/>
    <property type="molecule type" value="Genomic_DNA"/>
</dbReference>
<reference evidence="6 7" key="1">
    <citation type="submission" date="2018-06" db="EMBL/GenBank/DDBJ databases">
        <title>Genomic Encyclopedia of Type Strains, Phase IV (KMG-IV): sequencing the most valuable type-strain genomes for metagenomic binning, comparative biology and taxonomic classification.</title>
        <authorList>
            <person name="Goeker M."/>
        </authorList>
    </citation>
    <scope>NUCLEOTIDE SEQUENCE [LARGE SCALE GENOMIC DNA]</scope>
    <source>
        <strain evidence="6 7">DSM 25520</strain>
    </source>
</reference>
<keyword evidence="2" id="KW-0805">Transcription regulation</keyword>
<dbReference type="Gene3D" id="3.40.190.10">
    <property type="entry name" value="Periplasmic binding protein-like II"/>
    <property type="match status" value="2"/>
</dbReference>
<dbReference type="CDD" id="cd05466">
    <property type="entry name" value="PBP2_LTTR_substrate"/>
    <property type="match status" value="1"/>
</dbReference>
<feature type="domain" description="HTH lysR-type" evidence="5">
    <location>
        <begin position="1"/>
        <end position="58"/>
    </location>
</feature>
<dbReference type="PRINTS" id="PR00039">
    <property type="entry name" value="HTHLYSR"/>
</dbReference>
<dbReference type="Proteomes" id="UP000253628">
    <property type="component" value="Unassembled WGS sequence"/>
</dbReference>
<dbReference type="Pfam" id="PF03466">
    <property type="entry name" value="LysR_substrate"/>
    <property type="match status" value="1"/>
</dbReference>
<evidence type="ECO:0000256" key="2">
    <source>
        <dbReference type="ARBA" id="ARBA00023015"/>
    </source>
</evidence>
<dbReference type="SUPFAM" id="SSF53850">
    <property type="entry name" value="Periplasmic binding protein-like II"/>
    <property type="match status" value="1"/>
</dbReference>
<dbReference type="PANTHER" id="PTHR30126">
    <property type="entry name" value="HTH-TYPE TRANSCRIPTIONAL REGULATOR"/>
    <property type="match status" value="1"/>
</dbReference>
<gene>
    <name evidence="6" type="ORF">DFR37_102116</name>
</gene>
<dbReference type="GO" id="GO:0003700">
    <property type="term" value="F:DNA-binding transcription factor activity"/>
    <property type="evidence" value="ECO:0007669"/>
    <property type="project" value="InterPro"/>
</dbReference>
<dbReference type="PANTHER" id="PTHR30126:SF77">
    <property type="entry name" value="TRANSCRIPTIONAL REGULATORY PROTEIN"/>
    <property type="match status" value="1"/>
</dbReference>
<dbReference type="InterPro" id="IPR036388">
    <property type="entry name" value="WH-like_DNA-bd_sf"/>
</dbReference>
<comment type="caution">
    <text evidence="6">The sequence shown here is derived from an EMBL/GenBank/DDBJ whole genome shotgun (WGS) entry which is preliminary data.</text>
</comment>
<dbReference type="GO" id="GO:0000976">
    <property type="term" value="F:transcription cis-regulatory region binding"/>
    <property type="evidence" value="ECO:0007669"/>
    <property type="project" value="TreeGrafter"/>
</dbReference>
<keyword evidence="3" id="KW-0238">DNA-binding</keyword>
<dbReference type="InterPro" id="IPR036390">
    <property type="entry name" value="WH_DNA-bd_sf"/>
</dbReference>
<protein>
    <submittedName>
        <fullName evidence="6">LysR family transcriptional regulator</fullName>
    </submittedName>
</protein>
<comment type="similarity">
    <text evidence="1">Belongs to the LysR transcriptional regulatory family.</text>
</comment>
<dbReference type="InterPro" id="IPR000847">
    <property type="entry name" value="LysR_HTH_N"/>
</dbReference>
<evidence type="ECO:0000259" key="5">
    <source>
        <dbReference type="PROSITE" id="PS50931"/>
    </source>
</evidence>
<dbReference type="PROSITE" id="PS50931">
    <property type="entry name" value="HTH_LYSR"/>
    <property type="match status" value="1"/>
</dbReference>
<dbReference type="Pfam" id="PF00126">
    <property type="entry name" value="HTH_1"/>
    <property type="match status" value="1"/>
</dbReference>
<dbReference type="Gene3D" id="1.10.10.10">
    <property type="entry name" value="Winged helix-like DNA-binding domain superfamily/Winged helix DNA-binding domain"/>
    <property type="match status" value="1"/>
</dbReference>
<dbReference type="InterPro" id="IPR005119">
    <property type="entry name" value="LysR_subst-bd"/>
</dbReference>
<dbReference type="AlphaFoldDB" id="A0A366HIB1"/>
<keyword evidence="7" id="KW-1185">Reference proteome</keyword>
<evidence type="ECO:0000256" key="1">
    <source>
        <dbReference type="ARBA" id="ARBA00009437"/>
    </source>
</evidence>
<dbReference type="SUPFAM" id="SSF46785">
    <property type="entry name" value="Winged helix' DNA-binding domain"/>
    <property type="match status" value="1"/>
</dbReference>
<evidence type="ECO:0000256" key="4">
    <source>
        <dbReference type="ARBA" id="ARBA00023163"/>
    </source>
</evidence>